<dbReference type="Gene3D" id="3.10.129.10">
    <property type="entry name" value="Hotdog Thioesterase"/>
    <property type="match status" value="1"/>
</dbReference>
<comment type="similarity">
    <text evidence="1">Belongs to the 4-hydroxybenzoyl-CoA thioesterase family.</text>
</comment>
<evidence type="ECO:0000259" key="3">
    <source>
        <dbReference type="Pfam" id="PF03061"/>
    </source>
</evidence>
<dbReference type="InterPro" id="IPR050563">
    <property type="entry name" value="4-hydroxybenzoyl-CoA_TE"/>
</dbReference>
<dbReference type="AlphaFoldDB" id="A0A6G4WP62"/>
<dbReference type="InterPro" id="IPR006684">
    <property type="entry name" value="YbgC/YbaW"/>
</dbReference>
<dbReference type="PANTHER" id="PTHR31793:SF27">
    <property type="entry name" value="NOVEL THIOESTERASE SUPERFAMILY DOMAIN AND SAPOSIN A-TYPE DOMAIN CONTAINING PROTEIN (0610012H03RIK)"/>
    <property type="match status" value="1"/>
</dbReference>
<reference evidence="4 5" key="1">
    <citation type="submission" date="2020-02" db="EMBL/GenBank/DDBJ databases">
        <title>Whole-genome analyses of novel actinobacteria.</title>
        <authorList>
            <person name="Sahin N."/>
            <person name="Tatar D."/>
        </authorList>
    </citation>
    <scope>NUCLEOTIDE SEQUENCE [LARGE SCALE GENOMIC DNA]</scope>
    <source>
        <strain evidence="4 5">SB3404</strain>
    </source>
</reference>
<name>A0A6G4WP62_9ACTN</name>
<comment type="caution">
    <text evidence="4">The sequence shown here is derived from an EMBL/GenBank/DDBJ whole genome shotgun (WGS) entry which is preliminary data.</text>
</comment>
<dbReference type="InterPro" id="IPR006683">
    <property type="entry name" value="Thioestr_dom"/>
</dbReference>
<dbReference type="EMBL" id="JAAKZZ010000002">
    <property type="protein sequence ID" value="NGO66878.1"/>
    <property type="molecule type" value="Genomic_DNA"/>
</dbReference>
<feature type="domain" description="Thioesterase" evidence="3">
    <location>
        <begin position="27"/>
        <end position="110"/>
    </location>
</feature>
<evidence type="ECO:0000313" key="4">
    <source>
        <dbReference type="EMBL" id="NGO66878.1"/>
    </source>
</evidence>
<sequence length="156" mass="17128">MSADSETATGQALLYQVRVRPSDTDLQGIVHASRYSVFFEAAMIEAFRTASGDYDVLASNNVDFVLAEMTIRYLAPARFDELLEIAVWRRGMGTTSLTIDYRGRVGDREVVHASARYVAFAVGELTKTAIPGPVRAALDSIPLLPDEAPRHQPVRA</sequence>
<keyword evidence="2" id="KW-0378">Hydrolase</keyword>
<evidence type="ECO:0000313" key="5">
    <source>
        <dbReference type="Proteomes" id="UP000477722"/>
    </source>
</evidence>
<evidence type="ECO:0000256" key="1">
    <source>
        <dbReference type="ARBA" id="ARBA00005953"/>
    </source>
</evidence>
<dbReference type="PANTHER" id="PTHR31793">
    <property type="entry name" value="4-HYDROXYBENZOYL-COA THIOESTERASE FAMILY MEMBER"/>
    <property type="match status" value="1"/>
</dbReference>
<dbReference type="SUPFAM" id="SSF54637">
    <property type="entry name" value="Thioesterase/thiol ester dehydrase-isomerase"/>
    <property type="match status" value="1"/>
</dbReference>
<dbReference type="InterPro" id="IPR029069">
    <property type="entry name" value="HotDog_dom_sf"/>
</dbReference>
<protein>
    <submittedName>
        <fullName evidence="4">Acyl-CoA thioesterase</fullName>
    </submittedName>
</protein>
<dbReference type="RefSeq" id="WP_165296550.1">
    <property type="nucleotide sequence ID" value="NZ_JAAKZZ010000002.1"/>
</dbReference>
<accession>A0A6G4WP62</accession>
<keyword evidence="5" id="KW-1185">Reference proteome</keyword>
<dbReference type="GO" id="GO:0047617">
    <property type="term" value="F:fatty acyl-CoA hydrolase activity"/>
    <property type="evidence" value="ECO:0007669"/>
    <property type="project" value="TreeGrafter"/>
</dbReference>
<proteinExistence type="inferred from homology"/>
<dbReference type="CDD" id="cd00586">
    <property type="entry name" value="4HBT"/>
    <property type="match status" value="1"/>
</dbReference>
<dbReference type="PIRSF" id="PIRSF003230">
    <property type="entry name" value="YbgC"/>
    <property type="match status" value="1"/>
</dbReference>
<organism evidence="4 5">
    <name type="scientific">Streptomyces boncukensis</name>
    <dbReference type="NCBI Taxonomy" id="2711219"/>
    <lineage>
        <taxon>Bacteria</taxon>
        <taxon>Bacillati</taxon>
        <taxon>Actinomycetota</taxon>
        <taxon>Actinomycetes</taxon>
        <taxon>Kitasatosporales</taxon>
        <taxon>Streptomycetaceae</taxon>
        <taxon>Streptomyces</taxon>
    </lineage>
</organism>
<evidence type="ECO:0000256" key="2">
    <source>
        <dbReference type="ARBA" id="ARBA00022801"/>
    </source>
</evidence>
<dbReference type="Proteomes" id="UP000477722">
    <property type="component" value="Unassembled WGS sequence"/>
</dbReference>
<dbReference type="Pfam" id="PF03061">
    <property type="entry name" value="4HBT"/>
    <property type="match status" value="1"/>
</dbReference>
<gene>
    <name evidence="4" type="ORF">G5C65_00565</name>
</gene>